<dbReference type="Proteomes" id="UP001497623">
    <property type="component" value="Unassembled WGS sequence"/>
</dbReference>
<keyword evidence="2" id="KW-1185">Reference proteome</keyword>
<evidence type="ECO:0000313" key="2">
    <source>
        <dbReference type="Proteomes" id="UP001497623"/>
    </source>
</evidence>
<protein>
    <submittedName>
        <fullName evidence="1">Uncharacterized protein</fullName>
    </submittedName>
</protein>
<evidence type="ECO:0000313" key="1">
    <source>
        <dbReference type="EMBL" id="CAL4161981.1"/>
    </source>
</evidence>
<gene>
    <name evidence="1" type="ORF">MNOR_LOCUS32722</name>
</gene>
<accession>A0AAV2S5U5</accession>
<organism evidence="1 2">
    <name type="scientific">Meganyctiphanes norvegica</name>
    <name type="common">Northern krill</name>
    <name type="synonym">Thysanopoda norvegica</name>
    <dbReference type="NCBI Taxonomy" id="48144"/>
    <lineage>
        <taxon>Eukaryota</taxon>
        <taxon>Metazoa</taxon>
        <taxon>Ecdysozoa</taxon>
        <taxon>Arthropoda</taxon>
        <taxon>Crustacea</taxon>
        <taxon>Multicrustacea</taxon>
        <taxon>Malacostraca</taxon>
        <taxon>Eumalacostraca</taxon>
        <taxon>Eucarida</taxon>
        <taxon>Euphausiacea</taxon>
        <taxon>Euphausiidae</taxon>
        <taxon>Meganyctiphanes</taxon>
    </lineage>
</organism>
<dbReference type="EMBL" id="CAXKWB010045118">
    <property type="protein sequence ID" value="CAL4161981.1"/>
    <property type="molecule type" value="Genomic_DNA"/>
</dbReference>
<comment type="caution">
    <text evidence="1">The sequence shown here is derived from an EMBL/GenBank/DDBJ whole genome shotgun (WGS) entry which is preliminary data.</text>
</comment>
<name>A0AAV2S5U5_MEGNR</name>
<reference evidence="1 2" key="1">
    <citation type="submission" date="2024-05" db="EMBL/GenBank/DDBJ databases">
        <authorList>
            <person name="Wallberg A."/>
        </authorList>
    </citation>
    <scope>NUCLEOTIDE SEQUENCE [LARGE SCALE GENOMIC DNA]</scope>
</reference>
<sequence length="106" mass="12549">MFVYIPNYFYYICYHYLMLLLSCFKFHCEKCLALGAGVSSTKGEFVVGPFFPQTVSCPTVSPEYYWNIIVKHFLRLYTWYKINPIFITVFIYIKNNRLTNIISKPG</sequence>
<proteinExistence type="predicted"/>
<dbReference type="AlphaFoldDB" id="A0AAV2S5U5"/>